<keyword evidence="2" id="KW-1185">Reference proteome</keyword>
<sequence>MAAEGKTRAMVVNMDEQLFQAVRLRLVRRIKSLIRRGADVNGYRDERCWSCLLIALYDKPKEINVDVVNELLYAGADINAEDLRGNTCLHYAAESLMHPGLLTEMLLNVGAGRVINSQNCYGYSALHTAVVNGKRYRINIHNTHSTSTSQGTVAIVQHLLKAGADSSLKECRGRTSLHFCRSMDCDVLRILLDAPMTKKALGTLDRDGVTPLQAVVRYCKVEMAKMMLEAGADVNFISPRPNLLEALWEKCWSSTEGSALHIAAFEANEDMVELLLEYGANVNALNKEGSSVVWLAAKCFRTNRDYVPTLRLLLAAGADMDYGGPWLPTPFRTTLYCGNVGSVRYSIDLNAKGIVSDIVGPILHAAALNSVDGDKIIRYLVRDRLCDVEEKDKQGRTALYLLAELKSAMVAGAYVRGSILAKADVLLQEGATIGTRSKEGHTILDIAILKNGIQVLQAIVKYLALRRQLWDNNCEENVWVRAMGVAGLSDYSERCISELNSMKSAIIDRSITYLSIIQKDTAKCLRNRVVMQHPLLVSHENGNLRKIYPIYSSFLIQSFIDMKRRRDLEYIAAEK</sequence>
<organism evidence="1 2">
    <name type="scientific">Eretmocerus hayati</name>
    <dbReference type="NCBI Taxonomy" id="131215"/>
    <lineage>
        <taxon>Eukaryota</taxon>
        <taxon>Metazoa</taxon>
        <taxon>Ecdysozoa</taxon>
        <taxon>Arthropoda</taxon>
        <taxon>Hexapoda</taxon>
        <taxon>Insecta</taxon>
        <taxon>Pterygota</taxon>
        <taxon>Neoptera</taxon>
        <taxon>Endopterygota</taxon>
        <taxon>Hymenoptera</taxon>
        <taxon>Apocrita</taxon>
        <taxon>Proctotrupomorpha</taxon>
        <taxon>Chalcidoidea</taxon>
        <taxon>Aphelinidae</taxon>
        <taxon>Aphelininae</taxon>
        <taxon>Eretmocerus</taxon>
    </lineage>
</organism>
<dbReference type="EMBL" id="CM056742">
    <property type="protein sequence ID" value="KAJ8677732.1"/>
    <property type="molecule type" value="Genomic_DNA"/>
</dbReference>
<evidence type="ECO:0000313" key="2">
    <source>
        <dbReference type="Proteomes" id="UP001239111"/>
    </source>
</evidence>
<evidence type="ECO:0000313" key="1">
    <source>
        <dbReference type="EMBL" id="KAJ8677732.1"/>
    </source>
</evidence>
<dbReference type="Proteomes" id="UP001239111">
    <property type="component" value="Chromosome 2"/>
</dbReference>
<accession>A0ACC2P2X4</accession>
<protein>
    <submittedName>
        <fullName evidence="1">Uncharacterized protein</fullName>
    </submittedName>
</protein>
<gene>
    <name evidence="1" type="ORF">QAD02_013519</name>
</gene>
<comment type="caution">
    <text evidence="1">The sequence shown here is derived from an EMBL/GenBank/DDBJ whole genome shotgun (WGS) entry which is preliminary data.</text>
</comment>
<name>A0ACC2P2X4_9HYME</name>
<proteinExistence type="predicted"/>
<reference evidence="1" key="1">
    <citation type="submission" date="2023-04" db="EMBL/GenBank/DDBJ databases">
        <title>A chromosome-level genome assembly of the parasitoid wasp Eretmocerus hayati.</title>
        <authorList>
            <person name="Zhong Y."/>
            <person name="Liu S."/>
            <person name="Liu Y."/>
        </authorList>
    </citation>
    <scope>NUCLEOTIDE SEQUENCE</scope>
    <source>
        <strain evidence="1">ZJU_SS_LIU_2023</strain>
    </source>
</reference>